<evidence type="ECO:0000256" key="3">
    <source>
        <dbReference type="RuleBase" id="RU000363"/>
    </source>
</evidence>
<sequence length="276" mass="29853">MKSVAGKTVLVTGAAMGMGRLFVERAIAERARRVILWDVDEAALAATVAELEAGDHETRLTAYAIDVTDRPTVEATATEILGDAGPVDVLVNNAGIVRGNRYFWESDPARDTEATIAVNTLAPMHIARAFLPAMIEHSSEARLVNIASAAGLTPNPRMATYAASKWAVIGWSDSVRLELKQAGFDHVKVTTVCPYYVNTGMFDGAKSAPLLPILEPAEVVDESWKGMLDGEAFVVLPRTVMLNEALKGLLPVSVRDFIADRVIGVYHTMDDFTGRR</sequence>
<dbReference type="PANTHER" id="PTHR24322:SF736">
    <property type="entry name" value="RETINOL DEHYDROGENASE 10"/>
    <property type="match status" value="1"/>
</dbReference>
<evidence type="ECO:0000313" key="5">
    <source>
        <dbReference type="Proteomes" id="UP000013167"/>
    </source>
</evidence>
<dbReference type="PRINTS" id="PR00080">
    <property type="entry name" value="SDRFAMILY"/>
</dbReference>
<dbReference type="GO" id="GO:0016616">
    <property type="term" value="F:oxidoreductase activity, acting on the CH-OH group of donors, NAD or NADP as acceptor"/>
    <property type="evidence" value="ECO:0007669"/>
    <property type="project" value="TreeGrafter"/>
</dbReference>
<comment type="caution">
    <text evidence="4">The sequence shown here is derived from an EMBL/GenBank/DDBJ whole genome shotgun (WGS) entry which is preliminary data.</text>
</comment>
<dbReference type="PANTHER" id="PTHR24322">
    <property type="entry name" value="PKSB"/>
    <property type="match status" value="1"/>
</dbReference>
<accession>N0E264</accession>
<dbReference type="Gene3D" id="3.40.50.720">
    <property type="entry name" value="NAD(P)-binding Rossmann-like Domain"/>
    <property type="match status" value="1"/>
</dbReference>
<evidence type="ECO:0000256" key="2">
    <source>
        <dbReference type="ARBA" id="ARBA00023002"/>
    </source>
</evidence>
<keyword evidence="2" id="KW-0560">Oxidoreductase</keyword>
<dbReference type="STRING" id="1193181.BN10_350005"/>
<keyword evidence="5" id="KW-1185">Reference proteome</keyword>
<reference evidence="4 5" key="1">
    <citation type="journal article" date="2013" name="ISME J.">
        <title>A metabolic model for members of the genus Tetrasphaera involved in enhanced biological phosphorus removal.</title>
        <authorList>
            <person name="Kristiansen R."/>
            <person name="Nguyen H.T.T."/>
            <person name="Saunders A.M."/>
            <person name="Nielsen J.L."/>
            <person name="Wimmer R."/>
            <person name="Le V.Q."/>
            <person name="McIlroy S.J."/>
            <person name="Petrovski S."/>
            <person name="Seviour R.J."/>
            <person name="Calteau A."/>
            <person name="Nielsen K.L."/>
            <person name="Nielsen P.H."/>
        </authorList>
    </citation>
    <scope>NUCLEOTIDE SEQUENCE [LARGE SCALE GENOMIC DNA]</scope>
    <source>
        <strain evidence="4 5">Lp2</strain>
    </source>
</reference>
<proteinExistence type="inferred from homology"/>
<comment type="similarity">
    <text evidence="1 3">Belongs to the short-chain dehydrogenases/reductases (SDR) family.</text>
</comment>
<dbReference type="PRINTS" id="PR00081">
    <property type="entry name" value="GDHRDH"/>
</dbReference>
<dbReference type="SUPFAM" id="SSF51735">
    <property type="entry name" value="NAD(P)-binding Rossmann-fold domains"/>
    <property type="match status" value="1"/>
</dbReference>
<dbReference type="Pfam" id="PF00106">
    <property type="entry name" value="adh_short"/>
    <property type="match status" value="1"/>
</dbReference>
<evidence type="ECO:0000313" key="4">
    <source>
        <dbReference type="EMBL" id="CCH69790.1"/>
    </source>
</evidence>
<dbReference type="InterPro" id="IPR020904">
    <property type="entry name" value="Sc_DH/Rdtase_CS"/>
</dbReference>
<gene>
    <name evidence="4" type="ORF">BN10_350005</name>
</gene>
<evidence type="ECO:0000256" key="1">
    <source>
        <dbReference type="ARBA" id="ARBA00006484"/>
    </source>
</evidence>
<dbReference type="InterPro" id="IPR002347">
    <property type="entry name" value="SDR_fam"/>
</dbReference>
<dbReference type="AlphaFoldDB" id="N0E264"/>
<dbReference type="OrthoDB" id="4523082at2"/>
<dbReference type="HOGENOM" id="CLU_010194_2_5_11"/>
<protein>
    <submittedName>
        <fullName evidence="4">Putative short chain dehydrogenase</fullName>
    </submittedName>
</protein>
<dbReference type="Proteomes" id="UP000013167">
    <property type="component" value="Unassembled WGS sequence"/>
</dbReference>
<dbReference type="eggNOG" id="COG0300">
    <property type="taxonomic scope" value="Bacteria"/>
</dbReference>
<dbReference type="InterPro" id="IPR036291">
    <property type="entry name" value="NAD(P)-bd_dom_sf"/>
</dbReference>
<name>N0E264_9MICO</name>
<dbReference type="PROSITE" id="PS00061">
    <property type="entry name" value="ADH_SHORT"/>
    <property type="match status" value="1"/>
</dbReference>
<dbReference type="RefSeq" id="WP_010849682.1">
    <property type="nucleotide sequence ID" value="NZ_HF570956.1"/>
</dbReference>
<organism evidence="4 5">
    <name type="scientific">Phycicoccus elongatus Lp2</name>
    <dbReference type="NCBI Taxonomy" id="1193181"/>
    <lineage>
        <taxon>Bacteria</taxon>
        <taxon>Bacillati</taxon>
        <taxon>Actinomycetota</taxon>
        <taxon>Actinomycetes</taxon>
        <taxon>Micrococcales</taxon>
        <taxon>Intrasporangiaceae</taxon>
        <taxon>Phycicoccus</taxon>
    </lineage>
</organism>
<dbReference type="EMBL" id="CAIZ01000103">
    <property type="protein sequence ID" value="CCH69790.1"/>
    <property type="molecule type" value="Genomic_DNA"/>
</dbReference>